<dbReference type="Pfam" id="PF17851">
    <property type="entry name" value="GH43_C2"/>
    <property type="match status" value="1"/>
</dbReference>
<evidence type="ECO:0000256" key="3">
    <source>
        <dbReference type="ARBA" id="ARBA00023295"/>
    </source>
</evidence>
<dbReference type="InterPro" id="IPR006710">
    <property type="entry name" value="Glyco_hydro_43"/>
</dbReference>
<sequence length="564" mass="61556">MARQVIRNPVLRGFEPDPSILRVGDDHYIATSTFEWYPGVRIHHSRDLVHWRSLGGVLDDRRLVDLAGVPDSGGIWAPDLSYADGRFHLVFTLVDGYAGGWRDLTNLVTTAPSIEGPWSDPVPLHGRGFDPSLFHDDDGRSWLLSMVLDWRPERPGFAGIELQEYDRASQRLLGEPRRIFTGTEAGVTEGPHLYRRDGWYYLLVAEGGTGYDHQATVARARSITGPYEADPEGPMLTARHDPGLELQKVGHGCLVETGSGEWYVAHICARPYTPRGRCVLGRETALQRVVWTPDGWPRVPGGLAAVEVPAPDLPLAPDPSCTPGLSHIPDPSCRPDLAPVPFTADRAEPSGSRLGPEWSTLRRPASPDWLRVDGHMRIHGGQSPTGRRAPSLVARRVTATRCGFAADVRFTPCTPDRLAGVTAYYNTRNWHYLAVTAADDGGTVLQVLSSASGELTVHPQRVPVPPGAAVRLHAELDGPVLRFGHDLGAGPQWLPLELDATVLSDEHADEFEDGRVRVLGFTGAMLGLWVLDLDGGGCHADFTNVTYRTGPRPDAPVNGRTTGR</sequence>
<name>A0ABP8UGU9_9ACTN</name>
<dbReference type="Pfam" id="PF04616">
    <property type="entry name" value="Glyco_hydro_43"/>
    <property type="match status" value="1"/>
</dbReference>
<evidence type="ECO:0000256" key="4">
    <source>
        <dbReference type="RuleBase" id="RU361187"/>
    </source>
</evidence>
<dbReference type="RefSeq" id="WP_345433572.1">
    <property type="nucleotide sequence ID" value="NZ_BAABHK010000007.1"/>
</dbReference>
<dbReference type="InterPro" id="IPR013320">
    <property type="entry name" value="ConA-like_dom_sf"/>
</dbReference>
<comment type="caution">
    <text evidence="6">The sequence shown here is derived from an EMBL/GenBank/DDBJ whole genome shotgun (WGS) entry which is preliminary data.</text>
</comment>
<proteinExistence type="inferred from homology"/>
<reference evidence="7" key="1">
    <citation type="journal article" date="2019" name="Int. J. Syst. Evol. Microbiol.">
        <title>The Global Catalogue of Microorganisms (GCM) 10K type strain sequencing project: providing services to taxonomists for standard genome sequencing and annotation.</title>
        <authorList>
            <consortium name="The Broad Institute Genomics Platform"/>
            <consortium name="The Broad Institute Genome Sequencing Center for Infectious Disease"/>
            <person name="Wu L."/>
            <person name="Ma J."/>
        </authorList>
    </citation>
    <scope>NUCLEOTIDE SEQUENCE [LARGE SCALE GENOMIC DNA]</scope>
    <source>
        <strain evidence="7">JCM 17939</strain>
    </source>
</reference>
<dbReference type="Gene3D" id="2.115.10.20">
    <property type="entry name" value="Glycosyl hydrolase domain, family 43"/>
    <property type="match status" value="1"/>
</dbReference>
<dbReference type="GO" id="GO:0016787">
    <property type="term" value="F:hydrolase activity"/>
    <property type="evidence" value="ECO:0007669"/>
    <property type="project" value="UniProtKB-KW"/>
</dbReference>
<keyword evidence="7" id="KW-1185">Reference proteome</keyword>
<protein>
    <submittedName>
        <fullName evidence="6">Glycoside hydrolase family 43 protein</fullName>
    </submittedName>
</protein>
<feature type="domain" description="Beta-xylosidase C-terminal Concanavalin A-like" evidence="5">
    <location>
        <begin position="351"/>
        <end position="548"/>
    </location>
</feature>
<dbReference type="InterPro" id="IPR041542">
    <property type="entry name" value="GH43_C2"/>
</dbReference>
<evidence type="ECO:0000256" key="2">
    <source>
        <dbReference type="ARBA" id="ARBA00022801"/>
    </source>
</evidence>
<keyword evidence="3 4" id="KW-0326">Glycosidase</keyword>
<comment type="similarity">
    <text evidence="1 4">Belongs to the glycosyl hydrolase 43 family.</text>
</comment>
<organism evidence="6 7">
    <name type="scientific">Actinoallomurus vinaceus</name>
    <dbReference type="NCBI Taxonomy" id="1080074"/>
    <lineage>
        <taxon>Bacteria</taxon>
        <taxon>Bacillati</taxon>
        <taxon>Actinomycetota</taxon>
        <taxon>Actinomycetes</taxon>
        <taxon>Streptosporangiales</taxon>
        <taxon>Thermomonosporaceae</taxon>
        <taxon>Actinoallomurus</taxon>
    </lineage>
</organism>
<dbReference type="InterPro" id="IPR051795">
    <property type="entry name" value="Glycosyl_Hydrlase_43"/>
</dbReference>
<dbReference type="SUPFAM" id="SSF75005">
    <property type="entry name" value="Arabinanase/levansucrase/invertase"/>
    <property type="match status" value="1"/>
</dbReference>
<dbReference type="Proteomes" id="UP001501442">
    <property type="component" value="Unassembled WGS sequence"/>
</dbReference>
<dbReference type="PANTHER" id="PTHR42812:SF12">
    <property type="entry name" value="BETA-XYLOSIDASE-RELATED"/>
    <property type="match status" value="1"/>
</dbReference>
<dbReference type="InterPro" id="IPR023296">
    <property type="entry name" value="Glyco_hydro_beta-prop_sf"/>
</dbReference>
<dbReference type="CDD" id="cd09000">
    <property type="entry name" value="GH43_SXA-like"/>
    <property type="match status" value="1"/>
</dbReference>
<dbReference type="Gene3D" id="2.60.120.200">
    <property type="match status" value="1"/>
</dbReference>
<evidence type="ECO:0000256" key="1">
    <source>
        <dbReference type="ARBA" id="ARBA00009865"/>
    </source>
</evidence>
<evidence type="ECO:0000313" key="7">
    <source>
        <dbReference type="Proteomes" id="UP001501442"/>
    </source>
</evidence>
<gene>
    <name evidence="6" type="ORF">GCM10023196_051630</name>
</gene>
<evidence type="ECO:0000313" key="6">
    <source>
        <dbReference type="EMBL" id="GAA4629609.1"/>
    </source>
</evidence>
<dbReference type="SUPFAM" id="SSF49899">
    <property type="entry name" value="Concanavalin A-like lectins/glucanases"/>
    <property type="match status" value="1"/>
</dbReference>
<accession>A0ABP8UGU9</accession>
<evidence type="ECO:0000259" key="5">
    <source>
        <dbReference type="Pfam" id="PF17851"/>
    </source>
</evidence>
<dbReference type="EMBL" id="BAABHK010000007">
    <property type="protein sequence ID" value="GAA4629609.1"/>
    <property type="molecule type" value="Genomic_DNA"/>
</dbReference>
<keyword evidence="2 4" id="KW-0378">Hydrolase</keyword>
<dbReference type="PANTHER" id="PTHR42812">
    <property type="entry name" value="BETA-XYLOSIDASE"/>
    <property type="match status" value="1"/>
</dbReference>